<proteinExistence type="inferred from homology"/>
<dbReference type="Pfam" id="PF20582">
    <property type="entry name" value="UPF0758_N"/>
    <property type="match status" value="1"/>
</dbReference>
<dbReference type="InterPro" id="IPR046778">
    <property type="entry name" value="UPF0758_N"/>
</dbReference>
<evidence type="ECO:0000313" key="9">
    <source>
        <dbReference type="Proteomes" id="UP000193804"/>
    </source>
</evidence>
<keyword evidence="4" id="KW-0862">Zinc</keyword>
<dbReference type="Proteomes" id="UP000193804">
    <property type="component" value="Unassembled WGS sequence"/>
</dbReference>
<protein>
    <submittedName>
        <fullName evidence="8">DNA repair protein RadC</fullName>
    </submittedName>
</protein>
<evidence type="ECO:0000256" key="3">
    <source>
        <dbReference type="ARBA" id="ARBA00022801"/>
    </source>
</evidence>
<dbReference type="RefSeq" id="WP_085516811.1">
    <property type="nucleotide sequence ID" value="NZ_FXAW01000003.1"/>
</dbReference>
<dbReference type="InterPro" id="IPR020891">
    <property type="entry name" value="UPF0758_CS"/>
</dbReference>
<dbReference type="InterPro" id="IPR037518">
    <property type="entry name" value="MPN"/>
</dbReference>
<dbReference type="PANTHER" id="PTHR30471">
    <property type="entry name" value="DNA REPAIR PROTEIN RADC"/>
    <property type="match status" value="1"/>
</dbReference>
<keyword evidence="9" id="KW-1185">Reference proteome</keyword>
<keyword evidence="3" id="KW-0378">Hydrolase</keyword>
<evidence type="ECO:0000256" key="4">
    <source>
        <dbReference type="ARBA" id="ARBA00022833"/>
    </source>
</evidence>
<dbReference type="CDD" id="cd08071">
    <property type="entry name" value="MPN_DUF2466"/>
    <property type="match status" value="1"/>
</dbReference>
<dbReference type="GO" id="GO:0008237">
    <property type="term" value="F:metallopeptidase activity"/>
    <property type="evidence" value="ECO:0007669"/>
    <property type="project" value="UniProtKB-KW"/>
</dbReference>
<gene>
    <name evidence="8" type="ORF">SAMN05661096_01902</name>
</gene>
<comment type="similarity">
    <text evidence="6">Belongs to the UPF0758 family.</text>
</comment>
<keyword evidence="2" id="KW-0479">Metal-binding</keyword>
<dbReference type="Gene3D" id="3.40.140.10">
    <property type="entry name" value="Cytidine Deaminase, domain 2"/>
    <property type="match status" value="1"/>
</dbReference>
<evidence type="ECO:0000256" key="5">
    <source>
        <dbReference type="ARBA" id="ARBA00023049"/>
    </source>
</evidence>
<dbReference type="GO" id="GO:0046872">
    <property type="term" value="F:metal ion binding"/>
    <property type="evidence" value="ECO:0007669"/>
    <property type="project" value="UniProtKB-KW"/>
</dbReference>
<dbReference type="NCBIfam" id="NF000642">
    <property type="entry name" value="PRK00024.1"/>
    <property type="match status" value="1"/>
</dbReference>
<dbReference type="PANTHER" id="PTHR30471:SF3">
    <property type="entry name" value="UPF0758 PROTEIN YEES-RELATED"/>
    <property type="match status" value="1"/>
</dbReference>
<keyword evidence="1" id="KW-0645">Protease</keyword>
<evidence type="ECO:0000256" key="2">
    <source>
        <dbReference type="ARBA" id="ARBA00022723"/>
    </source>
</evidence>
<organism evidence="8 9">
    <name type="scientific">Marivirga sericea</name>
    <dbReference type="NCBI Taxonomy" id="1028"/>
    <lineage>
        <taxon>Bacteria</taxon>
        <taxon>Pseudomonadati</taxon>
        <taxon>Bacteroidota</taxon>
        <taxon>Cytophagia</taxon>
        <taxon>Cytophagales</taxon>
        <taxon>Marivirgaceae</taxon>
        <taxon>Marivirga</taxon>
    </lineage>
</organism>
<dbReference type="PROSITE" id="PS01302">
    <property type="entry name" value="UPF0758"/>
    <property type="match status" value="1"/>
</dbReference>
<name>A0A1X7JND2_9BACT</name>
<feature type="domain" description="MPN" evidence="7">
    <location>
        <begin position="112"/>
        <end position="234"/>
    </location>
</feature>
<evidence type="ECO:0000259" key="7">
    <source>
        <dbReference type="PROSITE" id="PS50249"/>
    </source>
</evidence>
<evidence type="ECO:0000313" key="8">
    <source>
        <dbReference type="EMBL" id="SMG29746.1"/>
    </source>
</evidence>
<dbReference type="Pfam" id="PF04002">
    <property type="entry name" value="RadC"/>
    <property type="match status" value="1"/>
</dbReference>
<dbReference type="AlphaFoldDB" id="A0A1X7JND2"/>
<dbReference type="InterPro" id="IPR025657">
    <property type="entry name" value="RadC_JAB"/>
</dbReference>
<evidence type="ECO:0000256" key="6">
    <source>
        <dbReference type="RuleBase" id="RU003797"/>
    </source>
</evidence>
<accession>A0A1X7JND2</accession>
<reference evidence="9" key="1">
    <citation type="submission" date="2017-04" db="EMBL/GenBank/DDBJ databases">
        <authorList>
            <person name="Varghese N."/>
            <person name="Submissions S."/>
        </authorList>
    </citation>
    <scope>NUCLEOTIDE SEQUENCE [LARGE SCALE GENOMIC DNA]</scope>
    <source>
        <strain evidence="9">DSM 4125</strain>
    </source>
</reference>
<dbReference type="PROSITE" id="PS50249">
    <property type="entry name" value="MPN"/>
    <property type="match status" value="1"/>
</dbReference>
<dbReference type="GO" id="GO:0006508">
    <property type="term" value="P:proteolysis"/>
    <property type="evidence" value="ECO:0007669"/>
    <property type="project" value="UniProtKB-KW"/>
</dbReference>
<dbReference type="EMBL" id="FXAW01000003">
    <property type="protein sequence ID" value="SMG29746.1"/>
    <property type="molecule type" value="Genomic_DNA"/>
</dbReference>
<evidence type="ECO:0000256" key="1">
    <source>
        <dbReference type="ARBA" id="ARBA00022670"/>
    </source>
</evidence>
<dbReference type="STRING" id="1028.SAMN05661096_01902"/>
<keyword evidence="5" id="KW-0482">Metalloprotease</keyword>
<dbReference type="NCBIfam" id="TIGR00608">
    <property type="entry name" value="radc"/>
    <property type="match status" value="1"/>
</dbReference>
<sequence>MKDEQYSAISSIKSWAEADRPREKLLTHGRSVLSDAELVAILIGSGTQSLSAIDVGKNILSDVNNDLNHLAKFSVKELTRFKGIGQAKAISIIAALELGRRRKESTVQEKPKIVSSQDAYDLLKSVMLDLHHEEFWVIMLNRANRVIRMKRVSSGGISGTVADVKIIYKEAIDQMASALILAHNHPSGNRNPSEQDVRLTRKMKESGLLLDIPVLDHIIFAEDKYYSFADEAML</sequence>
<dbReference type="InterPro" id="IPR001405">
    <property type="entry name" value="UPF0758"/>
</dbReference>
<dbReference type="OrthoDB" id="9804482at2"/>